<protein>
    <submittedName>
        <fullName evidence="2">Sfr1</fullName>
    </submittedName>
</protein>
<keyword evidence="3" id="KW-1185">Reference proteome</keyword>
<comment type="caution">
    <text evidence="2">The sequence shown here is derived from an EMBL/GenBank/DDBJ whole genome shotgun (WGS) entry which is preliminary data.</text>
</comment>
<evidence type="ECO:0000313" key="2">
    <source>
        <dbReference type="EMBL" id="KAL0476600.1"/>
    </source>
</evidence>
<evidence type="ECO:0000256" key="1">
    <source>
        <dbReference type="SAM" id="Coils"/>
    </source>
</evidence>
<dbReference type="Proteomes" id="UP001431209">
    <property type="component" value="Unassembled WGS sequence"/>
</dbReference>
<dbReference type="Gene3D" id="6.10.140.1020">
    <property type="match status" value="1"/>
</dbReference>
<dbReference type="GO" id="GO:0032798">
    <property type="term" value="C:Swi5-Sfr1 complex"/>
    <property type="evidence" value="ECO:0007669"/>
    <property type="project" value="InterPro"/>
</dbReference>
<organism evidence="2 3">
    <name type="scientific">Acrasis kona</name>
    <dbReference type="NCBI Taxonomy" id="1008807"/>
    <lineage>
        <taxon>Eukaryota</taxon>
        <taxon>Discoba</taxon>
        <taxon>Heterolobosea</taxon>
        <taxon>Tetramitia</taxon>
        <taxon>Eutetramitia</taxon>
        <taxon>Acrasidae</taxon>
        <taxon>Acrasis</taxon>
    </lineage>
</organism>
<feature type="coiled-coil region" evidence="1">
    <location>
        <begin position="26"/>
        <end position="64"/>
    </location>
</feature>
<keyword evidence="1" id="KW-0175">Coiled coil</keyword>
<name>A0AAW2YHB3_9EUKA</name>
<accession>A0AAW2YHB3</accession>
<sequence length="115" mass="14010">MKTRSFKTPFKKQTEEWHDDELIYLKKQIELRTKELEKLNAELLESTKIDFSEQEEELEVLINKWRTVSQEMFIDIYNKICATKDPKPEMKDLMLHLQIDPKQLNFNEEEQEFDN</sequence>
<gene>
    <name evidence="2" type="ORF">AKO1_006042</name>
</gene>
<dbReference type="AlphaFoldDB" id="A0AAW2YHB3"/>
<dbReference type="PANTHER" id="PTHR28643">
    <property type="entry name" value="SWI5-DEPENDENT RECOMBINATION DNA REPAIR PROTEIN 1 HOMOLOG"/>
    <property type="match status" value="1"/>
</dbReference>
<proteinExistence type="predicted"/>
<dbReference type="EMBL" id="JAOPGA020000059">
    <property type="protein sequence ID" value="KAL0476600.1"/>
    <property type="molecule type" value="Genomic_DNA"/>
</dbReference>
<dbReference type="GO" id="GO:0000724">
    <property type="term" value="P:double-strand break repair via homologous recombination"/>
    <property type="evidence" value="ECO:0007669"/>
    <property type="project" value="InterPro"/>
</dbReference>
<evidence type="ECO:0000313" key="3">
    <source>
        <dbReference type="Proteomes" id="UP001431209"/>
    </source>
</evidence>
<dbReference type="GO" id="GO:0003713">
    <property type="term" value="F:transcription coactivator activity"/>
    <property type="evidence" value="ECO:0007669"/>
    <property type="project" value="InterPro"/>
</dbReference>
<reference evidence="2 3" key="1">
    <citation type="submission" date="2024-03" db="EMBL/GenBank/DDBJ databases">
        <title>The Acrasis kona genome and developmental transcriptomes reveal deep origins of eukaryotic multicellular pathways.</title>
        <authorList>
            <person name="Sheikh S."/>
            <person name="Fu C.-J."/>
            <person name="Brown M.W."/>
            <person name="Baldauf S.L."/>
        </authorList>
    </citation>
    <scope>NUCLEOTIDE SEQUENCE [LARGE SCALE GENOMIC DNA]</scope>
    <source>
        <strain evidence="2 3">ATCC MYA-3509</strain>
    </source>
</reference>
<dbReference type="InterPro" id="IPR042429">
    <property type="entry name" value="SFR1"/>
</dbReference>
<dbReference type="PANTHER" id="PTHR28643:SF1">
    <property type="entry name" value="SWI5-DEPENDENT RECOMBINATION DNA REPAIR PROTEIN 1 HOMOLOG"/>
    <property type="match status" value="1"/>
</dbReference>